<dbReference type="Pfam" id="PF06144">
    <property type="entry name" value="DNA_pol3_delta"/>
    <property type="match status" value="1"/>
</dbReference>
<dbReference type="EC" id="2.7.7.7" evidence="1"/>
<dbReference type="GO" id="GO:0006261">
    <property type="term" value="P:DNA-templated DNA replication"/>
    <property type="evidence" value="ECO:0007669"/>
    <property type="project" value="TreeGrafter"/>
</dbReference>
<keyword evidence="3" id="KW-0808">Transferase</keyword>
<dbReference type="Gene3D" id="3.40.50.300">
    <property type="entry name" value="P-loop containing nucleotide triphosphate hydrolases"/>
    <property type="match status" value="1"/>
</dbReference>
<reference evidence="12" key="1">
    <citation type="submission" date="2012-02" db="EMBL/GenBank/DDBJ databases">
        <title>The complete genome of Halobacteroides halobius DSM 5150.</title>
        <authorList>
            <person name="Lucas S."/>
            <person name="Copeland A."/>
            <person name="Lapidus A."/>
            <person name="Glavina del Rio T."/>
            <person name="Dalin E."/>
            <person name="Tice H."/>
            <person name="Bruce D."/>
            <person name="Goodwin L."/>
            <person name="Pitluck S."/>
            <person name="Peters L."/>
            <person name="Mikhailova N."/>
            <person name="Gu W."/>
            <person name="Kyrpides N."/>
            <person name="Mavromatis K."/>
            <person name="Ivanova N."/>
            <person name="Brettin T."/>
            <person name="Detter J.C."/>
            <person name="Han C."/>
            <person name="Larimer F."/>
            <person name="Land M."/>
            <person name="Hauser L."/>
            <person name="Markowitz V."/>
            <person name="Cheng J.-F."/>
            <person name="Hugenholtz P."/>
            <person name="Woyke T."/>
            <person name="Wu D."/>
            <person name="Tindall B."/>
            <person name="Pomrenke H."/>
            <person name="Brambilla E."/>
            <person name="Klenk H.-P."/>
            <person name="Eisen J.A."/>
        </authorList>
    </citation>
    <scope>NUCLEOTIDE SEQUENCE [LARGE SCALE GENOMIC DNA]</scope>
    <source>
        <strain evidence="12">ATCC 35273 / DSM 5150 / MD-1</strain>
    </source>
</reference>
<dbReference type="SUPFAM" id="SSF52540">
    <property type="entry name" value="P-loop containing nucleoside triphosphate hydrolases"/>
    <property type="match status" value="1"/>
</dbReference>
<evidence type="ECO:0000256" key="4">
    <source>
        <dbReference type="ARBA" id="ARBA00022695"/>
    </source>
</evidence>
<dbReference type="HOGENOM" id="CLU_044694_2_2_9"/>
<dbReference type="Proteomes" id="UP000010880">
    <property type="component" value="Chromosome"/>
</dbReference>
<accession>L0KCN2</accession>
<feature type="domain" description="DNA polymerase III delta subunit-like C-terminal" evidence="10">
    <location>
        <begin position="213"/>
        <end position="330"/>
    </location>
</feature>
<name>L0KCN2_HALHC</name>
<gene>
    <name evidence="11" type="ordered locus">Halha_1907</name>
</gene>
<keyword evidence="12" id="KW-1185">Reference proteome</keyword>
<dbReference type="Pfam" id="PF21694">
    <property type="entry name" value="DNA_pol3_delta_C"/>
    <property type="match status" value="1"/>
</dbReference>
<dbReference type="EMBL" id="CP003359">
    <property type="protein sequence ID" value="AGB41818.1"/>
    <property type="molecule type" value="Genomic_DNA"/>
</dbReference>
<evidence type="ECO:0000256" key="1">
    <source>
        <dbReference type="ARBA" id="ARBA00012417"/>
    </source>
</evidence>
<evidence type="ECO:0000256" key="5">
    <source>
        <dbReference type="ARBA" id="ARBA00022705"/>
    </source>
</evidence>
<keyword evidence="5" id="KW-0235">DNA replication</keyword>
<dbReference type="STRING" id="748449.Halha_1907"/>
<dbReference type="InterPro" id="IPR027417">
    <property type="entry name" value="P-loop_NTPase"/>
</dbReference>
<evidence type="ECO:0000256" key="3">
    <source>
        <dbReference type="ARBA" id="ARBA00022679"/>
    </source>
</evidence>
<comment type="catalytic activity">
    <reaction evidence="8">
        <text>DNA(n) + a 2'-deoxyribonucleoside 5'-triphosphate = DNA(n+1) + diphosphate</text>
        <dbReference type="Rhea" id="RHEA:22508"/>
        <dbReference type="Rhea" id="RHEA-COMP:17339"/>
        <dbReference type="Rhea" id="RHEA-COMP:17340"/>
        <dbReference type="ChEBI" id="CHEBI:33019"/>
        <dbReference type="ChEBI" id="CHEBI:61560"/>
        <dbReference type="ChEBI" id="CHEBI:173112"/>
        <dbReference type="EC" id="2.7.7.7"/>
    </reaction>
</comment>
<evidence type="ECO:0000259" key="10">
    <source>
        <dbReference type="Pfam" id="PF21694"/>
    </source>
</evidence>
<evidence type="ECO:0000313" key="11">
    <source>
        <dbReference type="EMBL" id="AGB41818.1"/>
    </source>
</evidence>
<evidence type="ECO:0000256" key="6">
    <source>
        <dbReference type="ARBA" id="ARBA00022932"/>
    </source>
</evidence>
<evidence type="ECO:0000259" key="9">
    <source>
        <dbReference type="Pfam" id="PF06144"/>
    </source>
</evidence>
<dbReference type="KEGG" id="hhl:Halha_1907"/>
<evidence type="ECO:0000256" key="2">
    <source>
        <dbReference type="ARBA" id="ARBA00017703"/>
    </source>
</evidence>
<dbReference type="PANTHER" id="PTHR34388">
    <property type="entry name" value="DNA POLYMERASE III SUBUNIT DELTA"/>
    <property type="match status" value="1"/>
</dbReference>
<dbReference type="GO" id="GO:0003887">
    <property type="term" value="F:DNA-directed DNA polymerase activity"/>
    <property type="evidence" value="ECO:0007669"/>
    <property type="project" value="UniProtKB-KW"/>
</dbReference>
<evidence type="ECO:0000256" key="7">
    <source>
        <dbReference type="ARBA" id="ARBA00034754"/>
    </source>
</evidence>
<dbReference type="InterPro" id="IPR010372">
    <property type="entry name" value="DNA_pol3_delta_N"/>
</dbReference>
<dbReference type="SUPFAM" id="SSF48019">
    <property type="entry name" value="post-AAA+ oligomerization domain-like"/>
    <property type="match status" value="1"/>
</dbReference>
<dbReference type="OrthoDB" id="9775929at2"/>
<dbReference type="InterPro" id="IPR005790">
    <property type="entry name" value="DNA_polIII_delta"/>
</dbReference>
<keyword evidence="4" id="KW-0548">Nucleotidyltransferase</keyword>
<dbReference type="GO" id="GO:0003677">
    <property type="term" value="F:DNA binding"/>
    <property type="evidence" value="ECO:0007669"/>
    <property type="project" value="InterPro"/>
</dbReference>
<evidence type="ECO:0000313" key="12">
    <source>
        <dbReference type="Proteomes" id="UP000010880"/>
    </source>
</evidence>
<dbReference type="NCBIfam" id="TIGR01128">
    <property type="entry name" value="holA"/>
    <property type="match status" value="1"/>
</dbReference>
<dbReference type="GO" id="GO:0009360">
    <property type="term" value="C:DNA polymerase III complex"/>
    <property type="evidence" value="ECO:0007669"/>
    <property type="project" value="InterPro"/>
</dbReference>
<dbReference type="Gene3D" id="1.10.8.60">
    <property type="match status" value="1"/>
</dbReference>
<dbReference type="InterPro" id="IPR008921">
    <property type="entry name" value="DNA_pol3_clamp-load_cplx_C"/>
</dbReference>
<dbReference type="RefSeq" id="WP_015327534.1">
    <property type="nucleotide sequence ID" value="NC_019978.1"/>
</dbReference>
<organism evidence="11 12">
    <name type="scientific">Halobacteroides halobius (strain ATCC 35273 / DSM 5150 / MD-1)</name>
    <dbReference type="NCBI Taxonomy" id="748449"/>
    <lineage>
        <taxon>Bacteria</taxon>
        <taxon>Bacillati</taxon>
        <taxon>Bacillota</taxon>
        <taxon>Clostridia</taxon>
        <taxon>Halanaerobiales</taxon>
        <taxon>Halobacteroidaceae</taxon>
        <taxon>Halobacteroides</taxon>
    </lineage>
</organism>
<keyword evidence="6" id="KW-0239">DNA-directed DNA polymerase</keyword>
<evidence type="ECO:0000256" key="8">
    <source>
        <dbReference type="ARBA" id="ARBA00049244"/>
    </source>
</evidence>
<sequence>MQYEEILEQNITDLASVYLAYGEDEYLLRKFLDEFISCFVSDEFSTFNLNIIKESADLIPQIVNAAETLPFMVEKRIVIVHTYNLFTQKTKDIDTLYSLLDEFPDTTTLLFVSHKKPDKRMKLYKKVSKIGKILEFSSLKYKKLDEWIKNKAQQEGYQINIGAIKLLEEAFNNDLQKLKNELEKIMTFVGSKKVINKADVEAIISKDWLVKDNIIFDFVDAIGHNNVSLALELLSVILEEGTEPKQILVMIARQIRLMLQTKLLSQQGLRIKEIAKELKQHPYPVEKCLKQSRNFSIKSLEEALEELSKTDYKLVTGADQELELELLVINLKEAI</sequence>
<dbReference type="eggNOG" id="COG1466">
    <property type="taxonomic scope" value="Bacteria"/>
</dbReference>
<feature type="domain" description="DNA polymerase III delta N-terminal" evidence="9">
    <location>
        <begin position="18"/>
        <end position="135"/>
    </location>
</feature>
<protein>
    <recommendedName>
        <fullName evidence="2">DNA polymerase III subunit delta</fullName>
        <ecNumber evidence="1">2.7.7.7</ecNumber>
    </recommendedName>
</protein>
<dbReference type="PANTHER" id="PTHR34388:SF1">
    <property type="entry name" value="DNA POLYMERASE III SUBUNIT DELTA"/>
    <property type="match status" value="1"/>
</dbReference>
<comment type="similarity">
    <text evidence="7">Belongs to the DNA polymerase HolA subunit family.</text>
</comment>
<dbReference type="Gene3D" id="1.20.272.10">
    <property type="match status" value="1"/>
</dbReference>
<dbReference type="InterPro" id="IPR048466">
    <property type="entry name" value="DNA_pol3_delta-like_C"/>
</dbReference>
<dbReference type="AlphaFoldDB" id="L0KCN2"/>
<proteinExistence type="inferred from homology"/>